<reference evidence="1 2" key="1">
    <citation type="submission" date="2019-07" db="EMBL/GenBank/DDBJ databases">
        <title>Whole genome shotgun sequence of Cellulomonas xylanilytica NBRC 101102.</title>
        <authorList>
            <person name="Hosoyama A."/>
            <person name="Uohara A."/>
            <person name="Ohji S."/>
            <person name="Ichikawa N."/>
        </authorList>
    </citation>
    <scope>NUCLEOTIDE SEQUENCE [LARGE SCALE GENOMIC DNA]</scope>
    <source>
        <strain evidence="1 2">NBRC 101102</strain>
    </source>
</reference>
<comment type="caution">
    <text evidence="1">The sequence shown here is derived from an EMBL/GenBank/DDBJ whole genome shotgun (WGS) entry which is preliminary data.</text>
</comment>
<dbReference type="EMBL" id="BJUB01000013">
    <property type="protein sequence ID" value="GEK23112.1"/>
    <property type="molecule type" value="Genomic_DNA"/>
</dbReference>
<evidence type="ECO:0000313" key="2">
    <source>
        <dbReference type="Proteomes" id="UP000321118"/>
    </source>
</evidence>
<organism evidence="1 2">
    <name type="scientific">Cellulomonas xylanilytica</name>
    <dbReference type="NCBI Taxonomy" id="233583"/>
    <lineage>
        <taxon>Bacteria</taxon>
        <taxon>Bacillati</taxon>
        <taxon>Actinomycetota</taxon>
        <taxon>Actinomycetes</taxon>
        <taxon>Micrococcales</taxon>
        <taxon>Cellulomonadaceae</taxon>
        <taxon>Cellulomonas</taxon>
    </lineage>
</organism>
<accession>A0A510V8C7</accession>
<sequence length="60" mass="6709">MSGRHGRDGVTLAVDFFGIRAVCYGRVGCDVPRRRGDRRIELRRCAGFQALTCTDVRVIP</sequence>
<name>A0A510V8C7_9CELL</name>
<keyword evidence="2" id="KW-1185">Reference proteome</keyword>
<proteinExistence type="predicted"/>
<dbReference type="AlphaFoldDB" id="A0A510V8C7"/>
<protein>
    <submittedName>
        <fullName evidence="1">Uncharacterized protein</fullName>
    </submittedName>
</protein>
<dbReference type="Proteomes" id="UP000321118">
    <property type="component" value="Unassembled WGS sequence"/>
</dbReference>
<gene>
    <name evidence="1" type="ORF">CXY01_36320</name>
</gene>
<evidence type="ECO:0000313" key="1">
    <source>
        <dbReference type="EMBL" id="GEK23112.1"/>
    </source>
</evidence>